<protein>
    <submittedName>
        <fullName evidence="1">Uncharacterized protein LOC102308593</fullName>
    </submittedName>
</protein>
<keyword evidence="2" id="KW-1185">Reference proteome</keyword>
<evidence type="ECO:0000313" key="1">
    <source>
        <dbReference type="EMBL" id="CAJ1086696.1"/>
    </source>
</evidence>
<dbReference type="Proteomes" id="UP001178508">
    <property type="component" value="Chromosome 23"/>
</dbReference>
<proteinExistence type="predicted"/>
<accession>A0AAV1HMF9</accession>
<sequence>MGLSLDHVSTFSADNANVNYGSHNSVFTKLREVNSEILRGNCHAHIVHNTLKKALDKLSVDNWVPLKSYLISIGEECPKHLKELLRLTEDAAGVKEEPDTVEVYLLFCNNVLSLFEEVVKKLEKNPLSLASGKISFDDMDIITHRLCLVGRLSMSMDDQYEECVTAKSLLEHLTQKKETWQSKGTAER</sequence>
<reference evidence="1" key="1">
    <citation type="submission" date="2023-08" db="EMBL/GenBank/DDBJ databases">
        <authorList>
            <person name="Alioto T."/>
            <person name="Alioto T."/>
            <person name="Gomez Garrido J."/>
        </authorList>
    </citation>
    <scope>NUCLEOTIDE SEQUENCE</scope>
</reference>
<evidence type="ECO:0000313" key="2">
    <source>
        <dbReference type="Proteomes" id="UP001178508"/>
    </source>
</evidence>
<dbReference type="EMBL" id="OY660886">
    <property type="protein sequence ID" value="CAJ1086696.1"/>
    <property type="molecule type" value="Genomic_DNA"/>
</dbReference>
<organism evidence="1 2">
    <name type="scientific">Xyrichtys novacula</name>
    <name type="common">Pearly razorfish</name>
    <name type="synonym">Hemipteronotus novacula</name>
    <dbReference type="NCBI Taxonomy" id="13765"/>
    <lineage>
        <taxon>Eukaryota</taxon>
        <taxon>Metazoa</taxon>
        <taxon>Chordata</taxon>
        <taxon>Craniata</taxon>
        <taxon>Vertebrata</taxon>
        <taxon>Euteleostomi</taxon>
        <taxon>Actinopterygii</taxon>
        <taxon>Neopterygii</taxon>
        <taxon>Teleostei</taxon>
        <taxon>Neoteleostei</taxon>
        <taxon>Acanthomorphata</taxon>
        <taxon>Eupercaria</taxon>
        <taxon>Labriformes</taxon>
        <taxon>Labridae</taxon>
        <taxon>Xyrichtys</taxon>
    </lineage>
</organism>
<name>A0AAV1HMF9_XYRNO</name>
<dbReference type="AlphaFoldDB" id="A0AAV1HMF9"/>
<gene>
    <name evidence="1" type="ORF">XNOV1_A003886</name>
</gene>